<protein>
    <submittedName>
        <fullName evidence="3">MCE family protein</fullName>
    </submittedName>
</protein>
<dbReference type="Proteomes" id="UP001595872">
    <property type="component" value="Unassembled WGS sequence"/>
</dbReference>
<feature type="region of interest" description="Disordered" evidence="1">
    <location>
        <begin position="360"/>
        <end position="383"/>
    </location>
</feature>
<evidence type="ECO:0000259" key="2">
    <source>
        <dbReference type="Pfam" id="PF02470"/>
    </source>
</evidence>
<proteinExistence type="predicted"/>
<dbReference type="InterPro" id="IPR052336">
    <property type="entry name" value="MlaD_Phospholipid_Transporter"/>
</dbReference>
<reference evidence="4" key="1">
    <citation type="journal article" date="2019" name="Int. J. Syst. Evol. Microbiol.">
        <title>The Global Catalogue of Microorganisms (GCM) 10K type strain sequencing project: providing services to taxonomists for standard genome sequencing and annotation.</title>
        <authorList>
            <consortium name="The Broad Institute Genomics Platform"/>
            <consortium name="The Broad Institute Genome Sequencing Center for Infectious Disease"/>
            <person name="Wu L."/>
            <person name="Ma J."/>
        </authorList>
    </citation>
    <scope>NUCLEOTIDE SEQUENCE [LARGE SCALE GENOMIC DNA]</scope>
    <source>
        <strain evidence="4">KLKA75</strain>
    </source>
</reference>
<dbReference type="NCBIfam" id="TIGR00996">
    <property type="entry name" value="Mtu_fam_mce"/>
    <property type="match status" value="1"/>
</dbReference>
<dbReference type="PANTHER" id="PTHR33371:SF16">
    <property type="entry name" value="MCE-FAMILY PROTEIN MCE3F"/>
    <property type="match status" value="1"/>
</dbReference>
<dbReference type="Pfam" id="PF02470">
    <property type="entry name" value="MlaD"/>
    <property type="match status" value="1"/>
</dbReference>
<name>A0ABV9U1P6_9ACTN</name>
<dbReference type="RefSeq" id="WP_378258359.1">
    <property type="nucleotide sequence ID" value="NZ_JBHSIT010000006.1"/>
</dbReference>
<gene>
    <name evidence="3" type="ORF">ACFPCY_23135</name>
</gene>
<organism evidence="3 4">
    <name type="scientific">Actinomadura gamaensis</name>
    <dbReference type="NCBI Taxonomy" id="1763541"/>
    <lineage>
        <taxon>Bacteria</taxon>
        <taxon>Bacillati</taxon>
        <taxon>Actinomycetota</taxon>
        <taxon>Actinomycetes</taxon>
        <taxon>Streptosporangiales</taxon>
        <taxon>Thermomonosporaceae</taxon>
        <taxon>Actinomadura</taxon>
    </lineage>
</organism>
<evidence type="ECO:0000313" key="3">
    <source>
        <dbReference type="EMBL" id="MFC4910227.1"/>
    </source>
</evidence>
<keyword evidence="4" id="KW-1185">Reference proteome</keyword>
<dbReference type="PANTHER" id="PTHR33371">
    <property type="entry name" value="INTERMEMBRANE PHOSPHOLIPID TRANSPORT SYSTEM BINDING PROTEIN MLAD-RELATED"/>
    <property type="match status" value="1"/>
</dbReference>
<dbReference type="InterPro" id="IPR005693">
    <property type="entry name" value="Mce"/>
</dbReference>
<accession>A0ABV9U1P6</accession>
<evidence type="ECO:0000313" key="4">
    <source>
        <dbReference type="Proteomes" id="UP001595872"/>
    </source>
</evidence>
<comment type="caution">
    <text evidence="3">The sequence shown here is derived from an EMBL/GenBank/DDBJ whole genome shotgun (WGS) entry which is preliminary data.</text>
</comment>
<sequence>MITFATRAKVLAFCVIALVTLAFVGVKYAALGAYVGYRDYYVVNVELAQAGGLLRYADVTYRGVSVGRVGPIRLTDDGVVAELRIKKSAPRIPADSTATVANRSAVGEQYLDLRPSRGGGPYLADGAHIARAETSTPAPVTDVLKSLNDFAGSVPLDDLRTVVEQLGVAFNGQSQNLQALLDQGGAFTRAADEHVQPTKDLITDSETVLSTQNQEADALKSFGRSARLLARQLRDSDGDFRRVVAAAPGASEQFAGLVRDLDPQLSVVIANLLTTSDLLVTRVDGLEELLVKAPRAVAAGNTVLRNGRLRFGMVTTFFQPLPCTRGYEGTRYRNGLDTSAGPPLNTAARCALPASSGVDVRGPANGPSGGVPTPARPGSVLSGAVDASLPGALGLPGLPSGAPTGMAGLLGIQGGN</sequence>
<dbReference type="InterPro" id="IPR003399">
    <property type="entry name" value="Mce/MlaD"/>
</dbReference>
<dbReference type="EMBL" id="JBHSIT010000006">
    <property type="protein sequence ID" value="MFC4910227.1"/>
    <property type="molecule type" value="Genomic_DNA"/>
</dbReference>
<feature type="domain" description="Mce/MlaD" evidence="2">
    <location>
        <begin position="40"/>
        <end position="115"/>
    </location>
</feature>
<evidence type="ECO:0000256" key="1">
    <source>
        <dbReference type="SAM" id="MobiDB-lite"/>
    </source>
</evidence>